<proteinExistence type="inferred from homology"/>
<dbReference type="GO" id="GO:0047355">
    <property type="term" value="F:CDP-glycerol glycerophosphotransferase activity"/>
    <property type="evidence" value="ECO:0007669"/>
    <property type="project" value="InterPro"/>
</dbReference>
<dbReference type="Pfam" id="PF04464">
    <property type="entry name" value="Glyphos_transf"/>
    <property type="match status" value="1"/>
</dbReference>
<sequence>MQQKKDSIKQFIYNHYYLKHIKVQEDIILFECMLGRNYSGNPKGIYEEMVRQGLDKKYRIYWIFEEPDKMEIIGNAKKIKRNRLRHLKYLCKAKMWVFDTRQPNFVVKKPETTYIQTWHGTPLKKLGLDMDDVQMAGNKGIENYKANFWANSRRWDYLIAQNQYSSDIFKSCFDFQKNMLDIGYPRNDTLIRNNNKEYIDRLKEKHGIPRDKKVVLYAPTWRDNQSMGKGKYIFNPFLNFDILKRNVEDEYAFILKYHYLIASELDWSRMEGFIYDIKEDIQELYLMADILMTDYSSVMFDYSILKRPMIFYTYDLDDYCDNRGFYFDFLAEAPGPFVKNTDELIAVLKEHNFEQYKEKYDAFNKKYNSWDDGRASEKVVEIIKETMK</sequence>
<dbReference type="AlphaFoldDB" id="A0A0V8Q9Z2"/>
<comment type="similarity">
    <text evidence="2">Belongs to the CDP-glycerol glycerophosphotransferase family.</text>
</comment>
<comment type="subcellular location">
    <subcellularLocation>
        <location evidence="1">Cell membrane</location>
        <topology evidence="1">Peripheral membrane protein</topology>
    </subcellularLocation>
</comment>
<dbReference type="SUPFAM" id="SSF53756">
    <property type="entry name" value="UDP-Glycosyltransferase/glycogen phosphorylase"/>
    <property type="match status" value="1"/>
</dbReference>
<dbReference type="STRING" id="290052.ASU35_16450"/>
<dbReference type="GO" id="GO:0005886">
    <property type="term" value="C:plasma membrane"/>
    <property type="evidence" value="ECO:0007669"/>
    <property type="project" value="UniProtKB-SubCell"/>
</dbReference>
<dbReference type="GO" id="GO:0019350">
    <property type="term" value="P:teichoic acid biosynthetic process"/>
    <property type="evidence" value="ECO:0007669"/>
    <property type="project" value="UniProtKB-KW"/>
</dbReference>
<dbReference type="PANTHER" id="PTHR37316:SF3">
    <property type="entry name" value="TEICHOIC ACID GLYCEROL-PHOSPHATE TRANSFERASE"/>
    <property type="match status" value="1"/>
</dbReference>
<dbReference type="PANTHER" id="PTHR37316">
    <property type="entry name" value="TEICHOIC ACID GLYCEROL-PHOSPHATE PRIMASE"/>
    <property type="match status" value="1"/>
</dbReference>
<keyword evidence="5" id="KW-0777">Teichoic acid biosynthesis</keyword>
<keyword evidence="4 7" id="KW-0808">Transferase</keyword>
<dbReference type="Gene3D" id="3.40.50.11820">
    <property type="match status" value="1"/>
</dbReference>
<dbReference type="Proteomes" id="UP000054874">
    <property type="component" value="Unassembled WGS sequence"/>
</dbReference>
<dbReference type="Gene3D" id="3.40.50.12580">
    <property type="match status" value="1"/>
</dbReference>
<dbReference type="InterPro" id="IPR043148">
    <property type="entry name" value="TagF_C"/>
</dbReference>
<accession>A0A0V8Q9Z2</accession>
<dbReference type="InterPro" id="IPR043149">
    <property type="entry name" value="TagF_N"/>
</dbReference>
<dbReference type="InterPro" id="IPR051612">
    <property type="entry name" value="Teichoic_Acid_Biosynth"/>
</dbReference>
<evidence type="ECO:0000256" key="1">
    <source>
        <dbReference type="ARBA" id="ARBA00004202"/>
    </source>
</evidence>
<evidence type="ECO:0000256" key="6">
    <source>
        <dbReference type="ARBA" id="ARBA00023136"/>
    </source>
</evidence>
<reference evidence="7 8" key="1">
    <citation type="submission" date="2015-11" db="EMBL/GenBank/DDBJ databases">
        <title>Butyribacter intestini gen. nov., sp. nov., a butyric acid-producing bacterium of the family Lachnospiraceae isolated from the human faeces.</title>
        <authorList>
            <person name="Zou Y."/>
            <person name="Xue W."/>
            <person name="Luo G."/>
            <person name="Lv M."/>
        </authorList>
    </citation>
    <scope>NUCLEOTIDE SEQUENCE [LARGE SCALE GENOMIC DNA]</scope>
    <source>
        <strain evidence="7 8">ACET-33324</strain>
    </source>
</reference>
<evidence type="ECO:0000313" key="7">
    <source>
        <dbReference type="EMBL" id="KSV57394.1"/>
    </source>
</evidence>
<keyword evidence="3" id="KW-1003">Cell membrane</keyword>
<dbReference type="EMBL" id="LNAM01000225">
    <property type="protein sequence ID" value="KSV57394.1"/>
    <property type="molecule type" value="Genomic_DNA"/>
</dbReference>
<organism evidence="7 8">
    <name type="scientific">Acetivibrio ethanolgignens</name>
    <dbReference type="NCBI Taxonomy" id="290052"/>
    <lineage>
        <taxon>Bacteria</taxon>
        <taxon>Bacillati</taxon>
        <taxon>Bacillota</taxon>
        <taxon>Clostridia</taxon>
        <taxon>Eubacteriales</taxon>
        <taxon>Oscillospiraceae</taxon>
        <taxon>Acetivibrio</taxon>
    </lineage>
</organism>
<protein>
    <submittedName>
        <fullName evidence="7">CDP-glycerol--glycerophosphate glycerophosphotransferase</fullName>
    </submittedName>
</protein>
<dbReference type="InterPro" id="IPR007554">
    <property type="entry name" value="Glycerophosphate_synth"/>
</dbReference>
<evidence type="ECO:0000313" key="8">
    <source>
        <dbReference type="Proteomes" id="UP000054874"/>
    </source>
</evidence>
<evidence type="ECO:0000256" key="2">
    <source>
        <dbReference type="ARBA" id="ARBA00010488"/>
    </source>
</evidence>
<evidence type="ECO:0000256" key="5">
    <source>
        <dbReference type="ARBA" id="ARBA00022944"/>
    </source>
</evidence>
<keyword evidence="6" id="KW-0472">Membrane</keyword>
<name>A0A0V8Q9Z2_9FIRM</name>
<evidence type="ECO:0000256" key="3">
    <source>
        <dbReference type="ARBA" id="ARBA00022475"/>
    </source>
</evidence>
<evidence type="ECO:0000256" key="4">
    <source>
        <dbReference type="ARBA" id="ARBA00022679"/>
    </source>
</evidence>
<gene>
    <name evidence="7" type="ORF">ASU35_16450</name>
</gene>
<comment type="caution">
    <text evidence="7">The sequence shown here is derived from an EMBL/GenBank/DDBJ whole genome shotgun (WGS) entry which is preliminary data.</text>
</comment>
<keyword evidence="8" id="KW-1185">Reference proteome</keyword>